<dbReference type="EMBL" id="JASSZA010000022">
    <property type="protein sequence ID" value="KAK2084687.1"/>
    <property type="molecule type" value="Genomic_DNA"/>
</dbReference>
<proteinExistence type="predicted"/>
<evidence type="ECO:0000313" key="2">
    <source>
        <dbReference type="Proteomes" id="UP001266305"/>
    </source>
</evidence>
<evidence type="ECO:0000313" key="1">
    <source>
        <dbReference type="EMBL" id="KAK2084687.1"/>
    </source>
</evidence>
<organism evidence="1 2">
    <name type="scientific">Saguinus oedipus</name>
    <name type="common">Cotton-top tamarin</name>
    <name type="synonym">Oedipomidas oedipus</name>
    <dbReference type="NCBI Taxonomy" id="9490"/>
    <lineage>
        <taxon>Eukaryota</taxon>
        <taxon>Metazoa</taxon>
        <taxon>Chordata</taxon>
        <taxon>Craniata</taxon>
        <taxon>Vertebrata</taxon>
        <taxon>Euteleostomi</taxon>
        <taxon>Mammalia</taxon>
        <taxon>Eutheria</taxon>
        <taxon>Euarchontoglires</taxon>
        <taxon>Primates</taxon>
        <taxon>Haplorrhini</taxon>
        <taxon>Platyrrhini</taxon>
        <taxon>Cebidae</taxon>
        <taxon>Callitrichinae</taxon>
        <taxon>Saguinus</taxon>
    </lineage>
</organism>
<sequence>MGERCGLGQSPGPQVVGSVPTRLVASRGPLTAAAGRDWRGRLVSPGALRWVEPLGRWFRLGSEQVNASPWNPSDGPSPNRAQLGELGELGKFAVESSSAPGT</sequence>
<comment type="caution">
    <text evidence="1">The sequence shown here is derived from an EMBL/GenBank/DDBJ whole genome shotgun (WGS) entry which is preliminary data.</text>
</comment>
<reference evidence="1 2" key="1">
    <citation type="submission" date="2023-05" db="EMBL/GenBank/DDBJ databases">
        <title>B98-5 Cell Line De Novo Hybrid Assembly: An Optical Mapping Approach.</title>
        <authorList>
            <person name="Kananen K."/>
            <person name="Auerbach J.A."/>
            <person name="Kautto E."/>
            <person name="Blachly J.S."/>
        </authorList>
    </citation>
    <scope>NUCLEOTIDE SEQUENCE [LARGE SCALE GENOMIC DNA]</scope>
    <source>
        <strain evidence="1">B95-8</strain>
        <tissue evidence="1">Cell line</tissue>
    </source>
</reference>
<dbReference type="Proteomes" id="UP001266305">
    <property type="component" value="Unassembled WGS sequence"/>
</dbReference>
<gene>
    <name evidence="1" type="ORF">P7K49_037720</name>
</gene>
<protein>
    <submittedName>
        <fullName evidence="1">Uncharacterized protein</fullName>
    </submittedName>
</protein>
<keyword evidence="2" id="KW-1185">Reference proteome</keyword>
<name>A0ABQ9TIW8_SAGOE</name>
<accession>A0ABQ9TIW8</accession>